<evidence type="ECO:0000313" key="1">
    <source>
        <dbReference type="EMBL" id="KAJ2976718.1"/>
    </source>
</evidence>
<comment type="caution">
    <text evidence="1">The sequence shown here is derived from an EMBL/GenBank/DDBJ whole genome shotgun (WGS) entry which is preliminary data.</text>
</comment>
<gene>
    <name evidence="1" type="ORF">NQ176_g4779</name>
</gene>
<proteinExistence type="predicted"/>
<organism evidence="1 2">
    <name type="scientific">Zarea fungicola</name>
    <dbReference type="NCBI Taxonomy" id="93591"/>
    <lineage>
        <taxon>Eukaryota</taxon>
        <taxon>Fungi</taxon>
        <taxon>Dikarya</taxon>
        <taxon>Ascomycota</taxon>
        <taxon>Pezizomycotina</taxon>
        <taxon>Sordariomycetes</taxon>
        <taxon>Hypocreomycetidae</taxon>
        <taxon>Hypocreales</taxon>
        <taxon>Cordycipitaceae</taxon>
        <taxon>Zarea</taxon>
    </lineage>
</organism>
<accession>A0ACC1ND41</accession>
<protein>
    <submittedName>
        <fullName evidence="1">Uncharacterized protein</fullName>
    </submittedName>
</protein>
<sequence>MPAGVFDKFGSAQHNTLCGKTIKITRNGVTKTAIVADRNLSVDNSIDTCLDIWTAFGGHDNDGSLIHGASWTI</sequence>
<reference evidence="1" key="1">
    <citation type="submission" date="2022-08" db="EMBL/GenBank/DDBJ databases">
        <title>Genome Sequence of Lecanicillium fungicola.</title>
        <authorList>
            <person name="Buettner E."/>
        </authorList>
    </citation>
    <scope>NUCLEOTIDE SEQUENCE</scope>
    <source>
        <strain evidence="1">Babe33</strain>
    </source>
</reference>
<evidence type="ECO:0000313" key="2">
    <source>
        <dbReference type="Proteomes" id="UP001143910"/>
    </source>
</evidence>
<dbReference type="EMBL" id="JANJQO010000549">
    <property type="protein sequence ID" value="KAJ2976718.1"/>
    <property type="molecule type" value="Genomic_DNA"/>
</dbReference>
<name>A0ACC1ND41_9HYPO</name>
<dbReference type="Proteomes" id="UP001143910">
    <property type="component" value="Unassembled WGS sequence"/>
</dbReference>
<keyword evidence="2" id="KW-1185">Reference proteome</keyword>